<dbReference type="RefSeq" id="WP_190401666.1">
    <property type="nucleotide sequence ID" value="NZ_JACJQB010000001.1"/>
</dbReference>
<evidence type="ECO:0000256" key="1">
    <source>
        <dbReference type="SAM" id="Phobius"/>
    </source>
</evidence>
<comment type="caution">
    <text evidence="2">The sequence shown here is derived from an EMBL/GenBank/DDBJ whole genome shotgun (WGS) entry which is preliminary data.</text>
</comment>
<reference evidence="2 3" key="1">
    <citation type="journal article" date="2020" name="ISME J.">
        <title>Comparative genomics reveals insights into cyanobacterial evolution and habitat adaptation.</title>
        <authorList>
            <person name="Chen M.Y."/>
            <person name="Teng W.K."/>
            <person name="Zhao L."/>
            <person name="Hu C.X."/>
            <person name="Zhou Y.K."/>
            <person name="Han B.P."/>
            <person name="Song L.R."/>
            <person name="Shu W.S."/>
        </authorList>
    </citation>
    <scope>NUCLEOTIDE SEQUENCE [LARGE SCALE GENOMIC DNA]</scope>
    <source>
        <strain evidence="2 3">FACHB-723</strain>
    </source>
</reference>
<feature type="transmembrane region" description="Helical" evidence="1">
    <location>
        <begin position="9"/>
        <end position="35"/>
    </location>
</feature>
<organism evidence="2 3">
    <name type="scientific">Pseudanabaena mucicola FACHB-723</name>
    <dbReference type="NCBI Taxonomy" id="2692860"/>
    <lineage>
        <taxon>Bacteria</taxon>
        <taxon>Bacillati</taxon>
        <taxon>Cyanobacteriota</taxon>
        <taxon>Cyanophyceae</taxon>
        <taxon>Pseudanabaenales</taxon>
        <taxon>Pseudanabaenaceae</taxon>
        <taxon>Pseudanabaena</taxon>
    </lineage>
</organism>
<proteinExistence type="predicted"/>
<gene>
    <name evidence="2" type="ORF">H6F41_01410</name>
</gene>
<name>A0ABR7ZS64_9CYAN</name>
<feature type="transmembrane region" description="Helical" evidence="1">
    <location>
        <begin position="84"/>
        <end position="105"/>
    </location>
</feature>
<feature type="transmembrane region" description="Helical" evidence="1">
    <location>
        <begin position="55"/>
        <end position="77"/>
    </location>
</feature>
<accession>A0ABR7ZS64</accession>
<evidence type="ECO:0000313" key="2">
    <source>
        <dbReference type="EMBL" id="MBD2186798.1"/>
    </source>
</evidence>
<dbReference type="EMBL" id="JACJQB010000001">
    <property type="protein sequence ID" value="MBD2186798.1"/>
    <property type="molecule type" value="Genomic_DNA"/>
</dbReference>
<evidence type="ECO:0000313" key="3">
    <source>
        <dbReference type="Proteomes" id="UP000642094"/>
    </source>
</evidence>
<feature type="transmembrane region" description="Helical" evidence="1">
    <location>
        <begin position="141"/>
        <end position="159"/>
    </location>
</feature>
<dbReference type="Proteomes" id="UP000642094">
    <property type="component" value="Unassembled WGS sequence"/>
</dbReference>
<keyword evidence="3" id="KW-1185">Reference proteome</keyword>
<protein>
    <submittedName>
        <fullName evidence="2">Uncharacterized protein</fullName>
    </submittedName>
</protein>
<keyword evidence="1" id="KW-0812">Transmembrane</keyword>
<sequence length="168" mass="18488">MKSSTKRPIFITILATAMITSSLLFFCDRILHFYLYRFLEAHSPAIDGDYVNLQIVSDITFLGVSLVPMVLAIGLWTLKSWARFLSICFFSALAFPAIAASLKIISPPSVSKLMEVPTVFDGVFSTNNNASVSLIMTLNPYIAISSTIALTILLIPAIGKSFQENKRC</sequence>
<keyword evidence="1" id="KW-1133">Transmembrane helix</keyword>
<keyword evidence="1" id="KW-0472">Membrane</keyword>